<dbReference type="SUPFAM" id="SSF50156">
    <property type="entry name" value="PDZ domain-like"/>
    <property type="match status" value="1"/>
</dbReference>
<protein>
    <submittedName>
        <fullName evidence="5">PDZ domain-containing protein</fullName>
    </submittedName>
</protein>
<dbReference type="EMBL" id="UYWY01000007">
    <property type="protein sequence ID" value="VDM23409.1"/>
    <property type="molecule type" value="Genomic_DNA"/>
</dbReference>
<reference evidence="3 4" key="2">
    <citation type="submission" date="2018-11" db="EMBL/GenBank/DDBJ databases">
        <authorList>
            <consortium name="Pathogen Informatics"/>
        </authorList>
    </citation>
    <scope>NUCLEOTIDE SEQUENCE [LARGE SCALE GENOMIC DNA]</scope>
</reference>
<dbReference type="WBParaSite" id="TCNE_0000001901-mRNA-1">
    <property type="protein sequence ID" value="TCNE_0000001901-mRNA-1"/>
    <property type="gene ID" value="TCNE_0000001901"/>
</dbReference>
<proteinExistence type="predicted"/>
<dbReference type="Proteomes" id="UP000050794">
    <property type="component" value="Unassembled WGS sequence"/>
</dbReference>
<dbReference type="AlphaFoldDB" id="A0A183TUV0"/>
<reference evidence="5" key="1">
    <citation type="submission" date="2016-06" db="UniProtKB">
        <authorList>
            <consortium name="WormBaseParasite"/>
        </authorList>
    </citation>
    <scope>IDENTIFICATION</scope>
</reference>
<sequence>MRSLQNVVVRAKRALDRKTVGIMREKILLEKSFPEERLGLGIAVESDDNSECVLSVRVEQVEPNSVAYKSGLRVGDRIWYVAGKDVHTCSRQKCLALFHQSSTKVVLVISRHKPFVYFILFHSAPTYGFFLFQISVIL</sequence>
<accession>A0A183TUV0</accession>
<feature type="transmembrane region" description="Helical" evidence="1">
    <location>
        <begin position="115"/>
        <end position="137"/>
    </location>
</feature>
<evidence type="ECO:0000313" key="4">
    <source>
        <dbReference type="Proteomes" id="UP000050794"/>
    </source>
</evidence>
<dbReference type="InterPro" id="IPR001478">
    <property type="entry name" value="PDZ"/>
</dbReference>
<keyword evidence="1" id="KW-1133">Transmembrane helix</keyword>
<keyword evidence="4" id="KW-1185">Reference proteome</keyword>
<evidence type="ECO:0000313" key="5">
    <source>
        <dbReference type="WBParaSite" id="TCNE_0000001901-mRNA-1"/>
    </source>
</evidence>
<organism evidence="4 5">
    <name type="scientific">Toxocara canis</name>
    <name type="common">Canine roundworm</name>
    <dbReference type="NCBI Taxonomy" id="6265"/>
    <lineage>
        <taxon>Eukaryota</taxon>
        <taxon>Metazoa</taxon>
        <taxon>Ecdysozoa</taxon>
        <taxon>Nematoda</taxon>
        <taxon>Chromadorea</taxon>
        <taxon>Rhabditida</taxon>
        <taxon>Spirurina</taxon>
        <taxon>Ascaridomorpha</taxon>
        <taxon>Ascaridoidea</taxon>
        <taxon>Toxocaridae</taxon>
        <taxon>Toxocara</taxon>
    </lineage>
</organism>
<evidence type="ECO:0000256" key="1">
    <source>
        <dbReference type="SAM" id="Phobius"/>
    </source>
</evidence>
<feature type="domain" description="PDZ" evidence="2">
    <location>
        <begin position="26"/>
        <end position="113"/>
    </location>
</feature>
<name>A0A183TUV0_TOXCA</name>
<gene>
    <name evidence="3" type="ORF">TCNE_LOCUS20</name>
</gene>
<dbReference type="PROSITE" id="PS50106">
    <property type="entry name" value="PDZ"/>
    <property type="match status" value="1"/>
</dbReference>
<keyword evidence="1" id="KW-0472">Membrane</keyword>
<dbReference type="SMART" id="SM00228">
    <property type="entry name" value="PDZ"/>
    <property type="match status" value="1"/>
</dbReference>
<dbReference type="Pfam" id="PF00595">
    <property type="entry name" value="PDZ"/>
    <property type="match status" value="1"/>
</dbReference>
<keyword evidence="1" id="KW-0812">Transmembrane</keyword>
<dbReference type="Gene3D" id="2.30.42.10">
    <property type="match status" value="1"/>
</dbReference>
<dbReference type="InterPro" id="IPR036034">
    <property type="entry name" value="PDZ_sf"/>
</dbReference>
<evidence type="ECO:0000313" key="3">
    <source>
        <dbReference type="EMBL" id="VDM23409.1"/>
    </source>
</evidence>
<evidence type="ECO:0000259" key="2">
    <source>
        <dbReference type="PROSITE" id="PS50106"/>
    </source>
</evidence>